<evidence type="ECO:0000256" key="1">
    <source>
        <dbReference type="ARBA" id="ARBA00004370"/>
    </source>
</evidence>
<evidence type="ECO:0000256" key="4">
    <source>
        <dbReference type="SAM" id="MobiDB-lite"/>
    </source>
</evidence>
<feature type="compositionally biased region" description="Basic and acidic residues" evidence="4">
    <location>
        <begin position="275"/>
        <end position="315"/>
    </location>
</feature>
<evidence type="ECO:0000259" key="5">
    <source>
        <dbReference type="PROSITE" id="PS50191"/>
    </source>
</evidence>
<dbReference type="Pfam" id="PF00650">
    <property type="entry name" value="CRAL_TRIO"/>
    <property type="match status" value="1"/>
</dbReference>
<dbReference type="InterPro" id="IPR011074">
    <property type="entry name" value="CRAL/TRIO_N_dom"/>
</dbReference>
<proteinExistence type="predicted"/>
<dbReference type="SUPFAM" id="SSF52087">
    <property type="entry name" value="CRAL/TRIO domain"/>
    <property type="match status" value="1"/>
</dbReference>
<dbReference type="PROSITE" id="PS50191">
    <property type="entry name" value="CRAL_TRIO"/>
    <property type="match status" value="1"/>
</dbReference>
<dbReference type="CDD" id="cd00170">
    <property type="entry name" value="SEC14"/>
    <property type="match status" value="1"/>
</dbReference>
<dbReference type="InterPro" id="IPR001251">
    <property type="entry name" value="CRAL-TRIO_dom"/>
</dbReference>
<dbReference type="EMBL" id="GDJX01009716">
    <property type="protein sequence ID" value="JAT58220.1"/>
    <property type="molecule type" value="Transcribed_RNA"/>
</dbReference>
<organism evidence="6">
    <name type="scientific">Anthurium amnicola</name>
    <dbReference type="NCBI Taxonomy" id="1678845"/>
    <lineage>
        <taxon>Eukaryota</taxon>
        <taxon>Viridiplantae</taxon>
        <taxon>Streptophyta</taxon>
        <taxon>Embryophyta</taxon>
        <taxon>Tracheophyta</taxon>
        <taxon>Spermatophyta</taxon>
        <taxon>Magnoliopsida</taxon>
        <taxon>Liliopsida</taxon>
        <taxon>Araceae</taxon>
        <taxon>Pothoideae</taxon>
        <taxon>Potheae</taxon>
        <taxon>Anthurium</taxon>
    </lineage>
</organism>
<name>A0A1D1YUF4_9ARAE</name>
<accession>A0A1D1YUF4</accession>
<feature type="non-terminal residue" evidence="6">
    <location>
        <position position="315"/>
    </location>
</feature>
<dbReference type="InterPro" id="IPR036273">
    <property type="entry name" value="CRAL/TRIO_N_dom_sf"/>
</dbReference>
<dbReference type="AlphaFoldDB" id="A0A1D1YUF4"/>
<sequence>KKRIMAETQTSTTSTAKPIADNFTDDEKKKVEEFKTHLPDILKQVDVQNYTLWGVDLNKDSSDKRLDVILIKFLRARNYEIDQAKDMLTKSVKWRIDFKADEILSETFPDSIFKKVGFIHKHDNENRPVTYNLYGGLDNNEVFGNLDRFLRWRVQLMEKGVQLLDFVNVDQMIQVHDYNLVTYSSYDNTVKTASKTVTQVLQDNYPEFLASKFFVNVPWWGDWIFKFISMFLSEQTKKKFIVTSAGGVKTSMVKVIPEENLPTVYGGESVVPELDTPKDEPDDKPEVNKPDDKPEVNKPDDKPEVNKPDDKPEVN</sequence>
<dbReference type="PRINTS" id="PR00180">
    <property type="entry name" value="CRETINALDHBP"/>
</dbReference>
<dbReference type="Pfam" id="PF03765">
    <property type="entry name" value="CRAL_TRIO_N"/>
    <property type="match status" value="1"/>
</dbReference>
<feature type="non-terminal residue" evidence="6">
    <location>
        <position position="1"/>
    </location>
</feature>
<reference evidence="6" key="1">
    <citation type="submission" date="2015-07" db="EMBL/GenBank/DDBJ databases">
        <title>Transcriptome Assembly of Anthurium amnicola.</title>
        <authorList>
            <person name="Suzuki J."/>
        </authorList>
    </citation>
    <scope>NUCLEOTIDE SEQUENCE</scope>
</reference>
<dbReference type="SMART" id="SM00516">
    <property type="entry name" value="SEC14"/>
    <property type="match status" value="1"/>
</dbReference>
<dbReference type="PANTHER" id="PTHR45932:SF17">
    <property type="entry name" value="CELLULAR RETINALDEHYDE-BINDING_TRIPLE FUNCTION DOMAIN-CONTAINING PROTEIN"/>
    <property type="match status" value="1"/>
</dbReference>
<feature type="region of interest" description="Disordered" evidence="4">
    <location>
        <begin position="266"/>
        <end position="315"/>
    </location>
</feature>
<dbReference type="Gene3D" id="3.40.525.10">
    <property type="entry name" value="CRAL-TRIO lipid binding domain"/>
    <property type="match status" value="1"/>
</dbReference>
<evidence type="ECO:0000256" key="3">
    <source>
        <dbReference type="ARBA" id="ARBA00023136"/>
    </source>
</evidence>
<dbReference type="GO" id="GO:0008289">
    <property type="term" value="F:lipid binding"/>
    <property type="evidence" value="ECO:0007669"/>
    <property type="project" value="InterPro"/>
</dbReference>
<comment type="subcellular location">
    <subcellularLocation>
        <location evidence="1">Membrane</location>
    </subcellularLocation>
</comment>
<feature type="domain" description="CRAL-TRIO" evidence="5">
    <location>
        <begin position="100"/>
        <end position="273"/>
    </location>
</feature>
<dbReference type="PANTHER" id="PTHR45932">
    <property type="entry name" value="PATELLIN-1"/>
    <property type="match status" value="1"/>
</dbReference>
<dbReference type="InterPro" id="IPR036865">
    <property type="entry name" value="CRAL-TRIO_dom_sf"/>
</dbReference>
<dbReference type="SMART" id="SM01100">
    <property type="entry name" value="CRAL_TRIO_N"/>
    <property type="match status" value="1"/>
</dbReference>
<evidence type="ECO:0000256" key="2">
    <source>
        <dbReference type="ARBA" id="ARBA00022448"/>
    </source>
</evidence>
<gene>
    <name evidence="6" type="primary">PATL5_3</name>
    <name evidence="6" type="ORF">g.27826</name>
</gene>
<dbReference type="SUPFAM" id="SSF46938">
    <property type="entry name" value="CRAL/TRIO N-terminal domain"/>
    <property type="match status" value="1"/>
</dbReference>
<keyword evidence="3" id="KW-0472">Membrane</keyword>
<protein>
    <submittedName>
        <fullName evidence="6">Patellin-5</fullName>
    </submittedName>
</protein>
<feature type="compositionally biased region" description="Polar residues" evidence="4">
    <location>
        <begin position="7"/>
        <end position="16"/>
    </location>
</feature>
<dbReference type="InterPro" id="IPR044834">
    <property type="entry name" value="PATL"/>
</dbReference>
<keyword evidence="2" id="KW-0813">Transport</keyword>
<dbReference type="GO" id="GO:0016020">
    <property type="term" value="C:membrane"/>
    <property type="evidence" value="ECO:0007669"/>
    <property type="project" value="UniProtKB-SubCell"/>
</dbReference>
<evidence type="ECO:0000313" key="6">
    <source>
        <dbReference type="EMBL" id="JAT58220.1"/>
    </source>
</evidence>
<feature type="region of interest" description="Disordered" evidence="4">
    <location>
        <begin position="1"/>
        <end position="21"/>
    </location>
</feature>